<dbReference type="GO" id="GO:0036205">
    <property type="term" value="P:histone catabolic process"/>
    <property type="evidence" value="ECO:0007669"/>
    <property type="project" value="TreeGrafter"/>
</dbReference>
<evidence type="ECO:0000256" key="2">
    <source>
        <dbReference type="SAM" id="MobiDB-lite"/>
    </source>
</evidence>
<feature type="compositionally biased region" description="Basic and acidic residues" evidence="2">
    <location>
        <begin position="90"/>
        <end position="106"/>
    </location>
</feature>
<dbReference type="PANTHER" id="PTHR47672:SF1">
    <property type="entry name" value="E3 UBIQUITIN-PROTEIN LIGASE SNT2"/>
    <property type="match status" value="1"/>
</dbReference>
<evidence type="ECO:0000256" key="1">
    <source>
        <dbReference type="ARBA" id="ARBA00023242"/>
    </source>
</evidence>
<dbReference type="EMBL" id="KQ964610">
    <property type="protein sequence ID" value="KXN67842.1"/>
    <property type="molecule type" value="Genomic_DNA"/>
</dbReference>
<keyword evidence="5" id="KW-1185">Reference proteome</keyword>
<dbReference type="InterPro" id="IPR029617">
    <property type="entry name" value="Snt2"/>
</dbReference>
<keyword evidence="1" id="KW-0539">Nucleus</keyword>
<accession>A0A137NYM4</accession>
<proteinExistence type="predicted"/>
<feature type="region of interest" description="Disordered" evidence="2">
    <location>
        <begin position="90"/>
        <end position="127"/>
    </location>
</feature>
<evidence type="ECO:0000313" key="5">
    <source>
        <dbReference type="Proteomes" id="UP000070444"/>
    </source>
</evidence>
<dbReference type="PANTHER" id="PTHR47672">
    <property type="entry name" value="E3 UBIQUITIN-PROTEIN LIGASE SNT2"/>
    <property type="match status" value="1"/>
</dbReference>
<dbReference type="Gene3D" id="2.30.30.490">
    <property type="match status" value="1"/>
</dbReference>
<gene>
    <name evidence="4" type="ORF">CONCODRAFT_10025</name>
</gene>
<organism evidence="4 5">
    <name type="scientific">Conidiobolus coronatus (strain ATCC 28846 / CBS 209.66 / NRRL 28638)</name>
    <name type="common">Delacroixia coronata</name>
    <dbReference type="NCBI Taxonomy" id="796925"/>
    <lineage>
        <taxon>Eukaryota</taxon>
        <taxon>Fungi</taxon>
        <taxon>Fungi incertae sedis</taxon>
        <taxon>Zoopagomycota</taxon>
        <taxon>Entomophthoromycotina</taxon>
        <taxon>Entomophthoromycetes</taxon>
        <taxon>Entomophthorales</taxon>
        <taxon>Ancylistaceae</taxon>
        <taxon>Conidiobolus</taxon>
    </lineage>
</organism>
<dbReference type="GO" id="GO:0048189">
    <property type="term" value="C:Lid2 complex"/>
    <property type="evidence" value="ECO:0007669"/>
    <property type="project" value="TreeGrafter"/>
</dbReference>
<name>A0A137NYM4_CONC2</name>
<dbReference type="GO" id="GO:0004842">
    <property type="term" value="F:ubiquitin-protein transferase activity"/>
    <property type="evidence" value="ECO:0007669"/>
    <property type="project" value="TreeGrafter"/>
</dbReference>
<reference evidence="4 5" key="1">
    <citation type="journal article" date="2015" name="Genome Biol. Evol.">
        <title>Phylogenomic analyses indicate that early fungi evolved digesting cell walls of algal ancestors of land plants.</title>
        <authorList>
            <person name="Chang Y."/>
            <person name="Wang S."/>
            <person name="Sekimoto S."/>
            <person name="Aerts A.L."/>
            <person name="Choi C."/>
            <person name="Clum A."/>
            <person name="LaButti K.M."/>
            <person name="Lindquist E.A."/>
            <person name="Yee Ngan C."/>
            <person name="Ohm R.A."/>
            <person name="Salamov A.A."/>
            <person name="Grigoriev I.V."/>
            <person name="Spatafora J.W."/>
            <person name="Berbee M.L."/>
        </authorList>
    </citation>
    <scope>NUCLEOTIDE SEQUENCE [LARGE SCALE GENOMIC DNA]</scope>
    <source>
        <strain evidence="4 5">NRRL 28638</strain>
    </source>
</reference>
<dbReference type="OrthoDB" id="336088at2759"/>
<sequence length="189" mass="21884">MSKKDEPRKLIATTHCEKFPVRVIQGKCTVVQPDYINDMESYTQLDGHFYFDELFDRFSLITVTRHIVEKAIFFECSTCVENSREKHEELQSQNALDDRNHKEKSNTHPYLNANKQPIIKDQEASSYTNPPLRSAEGWIYRYFGKNSYLEDLEDPHDSIYPRAGNRVGPKYQATIPDLLSNSAAALLHI</sequence>
<feature type="domain" description="ELM2" evidence="3">
    <location>
        <begin position="166"/>
        <end position="184"/>
    </location>
</feature>
<dbReference type="InterPro" id="IPR000949">
    <property type="entry name" value="ELM2_dom"/>
</dbReference>
<dbReference type="Proteomes" id="UP000070444">
    <property type="component" value="Unassembled WGS sequence"/>
</dbReference>
<evidence type="ECO:0000313" key="4">
    <source>
        <dbReference type="EMBL" id="KXN67842.1"/>
    </source>
</evidence>
<dbReference type="InterPro" id="IPR043151">
    <property type="entry name" value="BAH_sf"/>
</dbReference>
<evidence type="ECO:0000259" key="3">
    <source>
        <dbReference type="Pfam" id="PF01448"/>
    </source>
</evidence>
<protein>
    <recommendedName>
        <fullName evidence="3">ELM2 domain-containing protein</fullName>
    </recommendedName>
</protein>
<dbReference type="STRING" id="796925.A0A137NYM4"/>
<dbReference type="AlphaFoldDB" id="A0A137NYM4"/>
<dbReference type="Pfam" id="PF01448">
    <property type="entry name" value="ELM2"/>
    <property type="match status" value="1"/>
</dbReference>